<comment type="subcellular location">
    <subcellularLocation>
        <location evidence="1">Cell membrane</location>
        <topology evidence="1">Single-pass type II membrane protein</topology>
    </subcellularLocation>
</comment>
<organism evidence="9 10">
    <name type="scientific">Marimonas arenosa</name>
    <dbReference type="NCBI Taxonomy" id="1795305"/>
    <lineage>
        <taxon>Bacteria</taxon>
        <taxon>Pseudomonadati</taxon>
        <taxon>Pseudomonadota</taxon>
        <taxon>Alphaproteobacteria</taxon>
        <taxon>Rhodobacterales</taxon>
        <taxon>Paracoccaceae</taxon>
        <taxon>Marimonas</taxon>
    </lineage>
</organism>
<dbReference type="PANTHER" id="PTHR47529:SF1">
    <property type="entry name" value="PERIPLASMIC CHAPERONE PPID"/>
    <property type="match status" value="1"/>
</dbReference>
<protein>
    <submittedName>
        <fullName evidence="9">SurA N-terminal domain-containing protein</fullName>
    </submittedName>
</protein>
<dbReference type="SUPFAM" id="SSF109998">
    <property type="entry name" value="Triger factor/SurA peptide-binding domain-like"/>
    <property type="match status" value="1"/>
</dbReference>
<evidence type="ECO:0000256" key="3">
    <source>
        <dbReference type="ARBA" id="ARBA00022692"/>
    </source>
</evidence>
<evidence type="ECO:0000256" key="5">
    <source>
        <dbReference type="ARBA" id="ARBA00023136"/>
    </source>
</evidence>
<keyword evidence="10" id="KW-1185">Reference proteome</keyword>
<dbReference type="Pfam" id="PF13624">
    <property type="entry name" value="SurA_N_3"/>
    <property type="match status" value="1"/>
</dbReference>
<feature type="domain" description="PpiC" evidence="8">
    <location>
        <begin position="243"/>
        <end position="362"/>
    </location>
</feature>
<keyword evidence="5" id="KW-0472">Membrane</keyword>
<dbReference type="GO" id="GO:0003755">
    <property type="term" value="F:peptidyl-prolyl cis-trans isomerase activity"/>
    <property type="evidence" value="ECO:0007669"/>
    <property type="project" value="InterPro"/>
</dbReference>
<dbReference type="Pfam" id="PF13145">
    <property type="entry name" value="Rotamase_2"/>
    <property type="match status" value="1"/>
</dbReference>
<name>A0AAE4B4W2_9RHOB</name>
<reference evidence="9" key="1">
    <citation type="submission" date="2022-07" db="EMBL/GenBank/DDBJ databases">
        <authorList>
            <person name="Otstavnykh N."/>
            <person name="Isaeva M."/>
            <person name="Bystritskaya E."/>
        </authorList>
    </citation>
    <scope>NUCLEOTIDE SEQUENCE</scope>
    <source>
        <strain evidence="9">KCTC 52189</strain>
    </source>
</reference>
<dbReference type="RefSeq" id="WP_306733816.1">
    <property type="nucleotide sequence ID" value="NZ_JANHAX010000001.1"/>
</dbReference>
<evidence type="ECO:0000256" key="7">
    <source>
        <dbReference type="ARBA" id="ARBA00038408"/>
    </source>
</evidence>
<keyword evidence="3" id="KW-0812">Transmembrane</keyword>
<dbReference type="Gene3D" id="1.10.4030.10">
    <property type="entry name" value="Porin chaperone SurA, peptide-binding domain"/>
    <property type="match status" value="1"/>
</dbReference>
<evidence type="ECO:0000256" key="2">
    <source>
        <dbReference type="ARBA" id="ARBA00022475"/>
    </source>
</evidence>
<dbReference type="InterPro" id="IPR027304">
    <property type="entry name" value="Trigger_fact/SurA_dom_sf"/>
</dbReference>
<evidence type="ECO:0000259" key="8">
    <source>
        <dbReference type="Pfam" id="PF13145"/>
    </source>
</evidence>
<dbReference type="InterPro" id="IPR052029">
    <property type="entry name" value="PpiD_chaperone"/>
</dbReference>
<evidence type="ECO:0000256" key="4">
    <source>
        <dbReference type="ARBA" id="ARBA00022989"/>
    </source>
</evidence>
<keyword evidence="4" id="KW-1133">Transmembrane helix</keyword>
<accession>A0AAE4B4W2</accession>
<dbReference type="PANTHER" id="PTHR47529">
    <property type="entry name" value="PEPTIDYL-PROLYL CIS-TRANS ISOMERASE D"/>
    <property type="match status" value="1"/>
</dbReference>
<evidence type="ECO:0000313" key="10">
    <source>
        <dbReference type="Proteomes" id="UP001226762"/>
    </source>
</evidence>
<dbReference type="SUPFAM" id="SSF54534">
    <property type="entry name" value="FKBP-like"/>
    <property type="match status" value="1"/>
</dbReference>
<evidence type="ECO:0000313" key="9">
    <source>
        <dbReference type="EMBL" id="MDQ2088551.1"/>
    </source>
</evidence>
<evidence type="ECO:0000256" key="1">
    <source>
        <dbReference type="ARBA" id="ARBA00004401"/>
    </source>
</evidence>
<evidence type="ECO:0000256" key="6">
    <source>
        <dbReference type="ARBA" id="ARBA00023186"/>
    </source>
</evidence>
<proteinExistence type="inferred from homology"/>
<keyword evidence="6" id="KW-0143">Chaperone</keyword>
<dbReference type="InterPro" id="IPR000297">
    <property type="entry name" value="PPIase_PpiC"/>
</dbReference>
<dbReference type="EMBL" id="JANHAX010000001">
    <property type="protein sequence ID" value="MDQ2088551.1"/>
    <property type="molecule type" value="Genomic_DNA"/>
</dbReference>
<comment type="caution">
    <text evidence="9">The sequence shown here is derived from an EMBL/GenBank/DDBJ whole genome shotgun (WGS) entry which is preliminary data.</text>
</comment>
<dbReference type="GO" id="GO:0005886">
    <property type="term" value="C:plasma membrane"/>
    <property type="evidence" value="ECO:0007669"/>
    <property type="project" value="UniProtKB-SubCell"/>
</dbReference>
<sequence length="612" mass="66275">MAAGSTKKTVVWVLMALLIFGLGGFGVTNFSGNLRSIGTVGDQEITVSRYVRAVQDEMRAIEAQIGQPLPFDRAREMGIDQLALAKLIAFKALDAEAAALGVSVGDENLRDQLLQIQAFQGLDGGFDREAYTFYLDRSGQSESDFENELRGELARGLLQAAVLSGVPSSQTYADIMVAFLAERRDFTWAKLTEADLAAPMTAPDEDELTAFHAENADLFTLPERKRITYAWLTPEMILDQVDVDEAALKELYEARAEEFNQPERRLVERLAFADDTAAENAKVAIESGDKTLEDIVAERGLELSDIDLGDVRESDLGEAGGAVFGAETGDVVGPFPSDLGPALFRVNGVLAARTTSFEDARDDLREELAGDRARRMIDDMRDGIDDLLAGGATLEEVAQETEVRLEQVDWTPDASDAAAGYAAFQQEAGRVTIEDFPEIFALDDGGIVAMRLDAVVAPELQPLDAVRDAAEDAWRAQNLSERLTARAEALLPQITPEADLAALGLTVTEERDITRGSFVPGTTPQFLQAVFEMQPGEAQVLPIPDGALIVRLDAVNPPDTNDQDVSALGAALVEQAASAQSQDLFQYFINDVQTRTGLELNQQAINAVNANL</sequence>
<keyword evidence="2" id="KW-1003">Cell membrane</keyword>
<comment type="similarity">
    <text evidence="7">Belongs to the PpiD chaperone family.</text>
</comment>
<dbReference type="Proteomes" id="UP001226762">
    <property type="component" value="Unassembled WGS sequence"/>
</dbReference>
<gene>
    <name evidence="9" type="ORF">NO357_01380</name>
</gene>
<dbReference type="AlphaFoldDB" id="A0AAE4B4W2"/>
<reference evidence="9" key="2">
    <citation type="submission" date="2023-02" db="EMBL/GenBank/DDBJ databases">
        <title>'Rhodoalgimonas zhirmunskyi' gen. nov., isolated from a red alga.</title>
        <authorList>
            <person name="Nedashkovskaya O.I."/>
            <person name="Otstavnykh N.Y."/>
            <person name="Bystritskaya E.P."/>
            <person name="Balabanova L.A."/>
            <person name="Isaeva M.P."/>
        </authorList>
    </citation>
    <scope>NUCLEOTIDE SEQUENCE</scope>
    <source>
        <strain evidence="9">KCTC 52189</strain>
    </source>
</reference>